<evidence type="ECO:0000259" key="3">
    <source>
        <dbReference type="Pfam" id="PF05193"/>
    </source>
</evidence>
<dbReference type="Gene3D" id="3.30.830.10">
    <property type="entry name" value="Metalloenzyme, LuxS/M16 peptidase-like"/>
    <property type="match status" value="2"/>
</dbReference>
<dbReference type="InterPro" id="IPR007863">
    <property type="entry name" value="Peptidase_M16_C"/>
</dbReference>
<dbReference type="Proteomes" id="UP000177811">
    <property type="component" value="Unassembled WGS sequence"/>
</dbReference>
<dbReference type="InterPro" id="IPR011765">
    <property type="entry name" value="Pept_M16_N"/>
</dbReference>
<dbReference type="Pfam" id="PF05193">
    <property type="entry name" value="Peptidase_M16_C"/>
    <property type="match status" value="1"/>
</dbReference>
<feature type="domain" description="Peptidase M16 C-terminal" evidence="3">
    <location>
        <begin position="191"/>
        <end position="380"/>
    </location>
</feature>
<sequence length="462" mass="52835">MARDRKKRIQRTELDNGMVILSRYMPSRTVAFGIGLRHHAIYDRIEKKPVIAADGTSAEETIDREGELHVLEHLLLKGTPGHNFEQCALALEKRGTFSAHTRRFGILSWAHIANPNYPHNNFEPAFKMLMRLAAKPTFPAREFDYEKEVVILEIHRDQEPLVIGMDTVYEELYRGSPLARSVIGKEKTVQNLQRADFDDLYRAIFIPQNVVVLSYGAIPHERFVAAAKDFFSRRFGNAPAEDPLKAWKEEVHERMRSARPVLGVRKEKVVPGIGASSISFGWNVPSSASPEFYALLLLEYILGPSESNSGILSLEIREKHRTTYRVDTVEYDYSPHHGCFFVSSLTDVNLLLQFEEIMVGVCQRLWSEGVGRERFEAAREKAISSFELLMEDKKEFLDRMFLAELFGSSEELDNFVRRISAVKRRDVNDVLKRYFNPDHMVRVVVRPEPEPAKSAETVVPGV</sequence>
<dbReference type="PANTHER" id="PTHR11851">
    <property type="entry name" value="METALLOPROTEASE"/>
    <property type="match status" value="1"/>
</dbReference>
<evidence type="ECO:0000256" key="1">
    <source>
        <dbReference type="ARBA" id="ARBA00007261"/>
    </source>
</evidence>
<dbReference type="AlphaFoldDB" id="A0A1G2KTR2"/>
<name>A0A1G2KTR2_9BACT</name>
<dbReference type="GO" id="GO:0046872">
    <property type="term" value="F:metal ion binding"/>
    <property type="evidence" value="ECO:0007669"/>
    <property type="project" value="InterPro"/>
</dbReference>
<accession>A0A1G2KTR2</accession>
<organism evidence="4 5">
    <name type="scientific">Candidatus Sungbacteria bacterium RIFCSPHIGHO2_02_FULL_51_29</name>
    <dbReference type="NCBI Taxonomy" id="1802273"/>
    <lineage>
        <taxon>Bacteria</taxon>
        <taxon>Candidatus Sungiibacteriota</taxon>
    </lineage>
</organism>
<evidence type="ECO:0000259" key="2">
    <source>
        <dbReference type="Pfam" id="PF00675"/>
    </source>
</evidence>
<feature type="domain" description="Peptidase M16 N-terminal" evidence="2">
    <location>
        <begin position="57"/>
        <end position="184"/>
    </location>
</feature>
<gene>
    <name evidence="4" type="ORF">A3C16_02735</name>
</gene>
<comment type="caution">
    <text evidence="4">The sequence shown here is derived from an EMBL/GenBank/DDBJ whole genome shotgun (WGS) entry which is preliminary data.</text>
</comment>
<evidence type="ECO:0000313" key="5">
    <source>
        <dbReference type="Proteomes" id="UP000177811"/>
    </source>
</evidence>
<dbReference type="SUPFAM" id="SSF63411">
    <property type="entry name" value="LuxS/MPP-like metallohydrolase"/>
    <property type="match status" value="2"/>
</dbReference>
<comment type="similarity">
    <text evidence="1">Belongs to the peptidase M16 family.</text>
</comment>
<evidence type="ECO:0000313" key="4">
    <source>
        <dbReference type="EMBL" id="OHA01779.1"/>
    </source>
</evidence>
<dbReference type="InterPro" id="IPR050361">
    <property type="entry name" value="MPP/UQCRC_Complex"/>
</dbReference>
<proteinExistence type="inferred from homology"/>
<dbReference type="EMBL" id="MHQL01000054">
    <property type="protein sequence ID" value="OHA01779.1"/>
    <property type="molecule type" value="Genomic_DNA"/>
</dbReference>
<dbReference type="PANTHER" id="PTHR11851:SF49">
    <property type="entry name" value="MITOCHONDRIAL-PROCESSING PEPTIDASE SUBUNIT ALPHA"/>
    <property type="match status" value="1"/>
</dbReference>
<dbReference type="Pfam" id="PF00675">
    <property type="entry name" value="Peptidase_M16"/>
    <property type="match status" value="1"/>
</dbReference>
<protein>
    <submittedName>
        <fullName evidence="4">Uncharacterized protein</fullName>
    </submittedName>
</protein>
<dbReference type="InterPro" id="IPR011249">
    <property type="entry name" value="Metalloenz_LuxS/M16"/>
</dbReference>
<reference evidence="4 5" key="1">
    <citation type="journal article" date="2016" name="Nat. Commun.">
        <title>Thousands of microbial genomes shed light on interconnected biogeochemical processes in an aquifer system.</title>
        <authorList>
            <person name="Anantharaman K."/>
            <person name="Brown C.T."/>
            <person name="Hug L.A."/>
            <person name="Sharon I."/>
            <person name="Castelle C.J."/>
            <person name="Probst A.J."/>
            <person name="Thomas B.C."/>
            <person name="Singh A."/>
            <person name="Wilkins M.J."/>
            <person name="Karaoz U."/>
            <person name="Brodie E.L."/>
            <person name="Williams K.H."/>
            <person name="Hubbard S.S."/>
            <person name="Banfield J.F."/>
        </authorList>
    </citation>
    <scope>NUCLEOTIDE SEQUENCE [LARGE SCALE GENOMIC DNA]</scope>
</reference>